<protein>
    <submittedName>
        <fullName evidence="2">Uncharacterized protein</fullName>
    </submittedName>
</protein>
<evidence type="ECO:0000313" key="1">
    <source>
        <dbReference type="EMBL" id="KAI8038186.1"/>
    </source>
</evidence>
<dbReference type="EMBL" id="JAMKOV010000008">
    <property type="protein sequence ID" value="KAI8038187.1"/>
    <property type="molecule type" value="Genomic_DNA"/>
</dbReference>
<gene>
    <name evidence="1" type="ORF">M5D96_008875</name>
    <name evidence="2" type="ORF">M5D96_008876</name>
</gene>
<accession>A0A9P9YJP2</accession>
<comment type="caution">
    <text evidence="2">The sequence shown here is derived from an EMBL/GenBank/DDBJ whole genome shotgun (WGS) entry which is preliminary data.</text>
</comment>
<organism evidence="2 3">
    <name type="scientific">Drosophila gunungcola</name>
    <name type="common">fruit fly</name>
    <dbReference type="NCBI Taxonomy" id="103775"/>
    <lineage>
        <taxon>Eukaryota</taxon>
        <taxon>Metazoa</taxon>
        <taxon>Ecdysozoa</taxon>
        <taxon>Arthropoda</taxon>
        <taxon>Hexapoda</taxon>
        <taxon>Insecta</taxon>
        <taxon>Pterygota</taxon>
        <taxon>Neoptera</taxon>
        <taxon>Endopterygota</taxon>
        <taxon>Diptera</taxon>
        <taxon>Brachycera</taxon>
        <taxon>Muscomorpha</taxon>
        <taxon>Ephydroidea</taxon>
        <taxon>Drosophilidae</taxon>
        <taxon>Drosophila</taxon>
        <taxon>Sophophora</taxon>
    </lineage>
</organism>
<dbReference type="EMBL" id="JAMKOV010000008">
    <property type="protein sequence ID" value="KAI8038186.1"/>
    <property type="molecule type" value="Genomic_DNA"/>
</dbReference>
<dbReference type="AlphaFoldDB" id="A0A9P9YJP2"/>
<evidence type="ECO:0000313" key="2">
    <source>
        <dbReference type="EMBL" id="KAI8038187.1"/>
    </source>
</evidence>
<keyword evidence="3" id="KW-1185">Reference proteome</keyword>
<proteinExistence type="predicted"/>
<evidence type="ECO:0000313" key="3">
    <source>
        <dbReference type="Proteomes" id="UP001059596"/>
    </source>
</evidence>
<reference evidence="2" key="1">
    <citation type="journal article" date="2023" name="Genome Biol. Evol.">
        <title>Long-read-based Genome Assembly of Drosophila gunungcola Reveals Fewer Chemosensory Genes in Flower-breeding Species.</title>
        <authorList>
            <person name="Negi A."/>
            <person name="Liao B.Y."/>
            <person name="Yeh S.D."/>
        </authorList>
    </citation>
    <scope>NUCLEOTIDE SEQUENCE</scope>
    <source>
        <strain evidence="2">Sukarami</strain>
    </source>
</reference>
<sequence>MICLSFPGKSLVNICHAAVPNLCALLVHTFIV</sequence>
<dbReference type="Proteomes" id="UP001059596">
    <property type="component" value="Unassembled WGS sequence"/>
</dbReference>
<name>A0A9P9YJP2_9MUSC</name>